<proteinExistence type="predicted"/>
<evidence type="ECO:0000313" key="2">
    <source>
        <dbReference type="Proteomes" id="UP000790377"/>
    </source>
</evidence>
<evidence type="ECO:0000313" key="1">
    <source>
        <dbReference type="EMBL" id="KAH7905445.1"/>
    </source>
</evidence>
<organism evidence="1 2">
    <name type="scientific">Hygrophoropsis aurantiaca</name>
    <dbReference type="NCBI Taxonomy" id="72124"/>
    <lineage>
        <taxon>Eukaryota</taxon>
        <taxon>Fungi</taxon>
        <taxon>Dikarya</taxon>
        <taxon>Basidiomycota</taxon>
        <taxon>Agaricomycotina</taxon>
        <taxon>Agaricomycetes</taxon>
        <taxon>Agaricomycetidae</taxon>
        <taxon>Boletales</taxon>
        <taxon>Coniophorineae</taxon>
        <taxon>Hygrophoropsidaceae</taxon>
        <taxon>Hygrophoropsis</taxon>
    </lineage>
</organism>
<dbReference type="EMBL" id="MU268189">
    <property type="protein sequence ID" value="KAH7905445.1"/>
    <property type="molecule type" value="Genomic_DNA"/>
</dbReference>
<sequence>MDFELVKPTLPQASGRASQDSSLATRDPPIFDSTKLDSPGLQPSGGDDASLLSSAPPKSPMSSTDPSAPAPESPTSMDAHRQRELKWMAILPSTPPSQARKSKKVKRLLLEGVPSSVRYLVWCHLTDSKARALPGVYAQLGKRPRVPAFADIGRSVKTCFPDQTQLHSPQGPLVSLLQAYLSMVPDIQYSSGLTAIAGHLLLLSPEEDAFWIFVSMMDAHLRPYFSANTIQVEVDSALLSKAIESNDAGVGKKMFVSLGILPSSICRPWFSTLFVGSLPVEFLHRIWDLFLYEGVTFLFRVGLALTQCVRHLLLQATSEEAALEYLAHPPLACLPSTADAFISQALSMKLKDDDVRKQRVKMEAQVKRQTQVRTLSTNGVSGMQTASISLPKS</sequence>
<name>A0ACB7ZWL6_9AGAM</name>
<comment type="caution">
    <text evidence="1">The sequence shown here is derived from an EMBL/GenBank/DDBJ whole genome shotgun (WGS) entry which is preliminary data.</text>
</comment>
<protein>
    <submittedName>
        <fullName evidence="1">RabGAP TBC</fullName>
    </submittedName>
</protein>
<accession>A0ACB7ZWL6</accession>
<dbReference type="Proteomes" id="UP000790377">
    <property type="component" value="Unassembled WGS sequence"/>
</dbReference>
<gene>
    <name evidence="1" type="ORF">BJ138DRAFT_1017686</name>
</gene>
<keyword evidence="2" id="KW-1185">Reference proteome</keyword>
<reference evidence="1" key="1">
    <citation type="journal article" date="2021" name="New Phytol.">
        <title>Evolutionary innovations through gain and loss of genes in the ectomycorrhizal Boletales.</title>
        <authorList>
            <person name="Wu G."/>
            <person name="Miyauchi S."/>
            <person name="Morin E."/>
            <person name="Kuo A."/>
            <person name="Drula E."/>
            <person name="Varga T."/>
            <person name="Kohler A."/>
            <person name="Feng B."/>
            <person name="Cao Y."/>
            <person name="Lipzen A."/>
            <person name="Daum C."/>
            <person name="Hundley H."/>
            <person name="Pangilinan J."/>
            <person name="Johnson J."/>
            <person name="Barry K."/>
            <person name="LaButti K."/>
            <person name="Ng V."/>
            <person name="Ahrendt S."/>
            <person name="Min B."/>
            <person name="Choi I.G."/>
            <person name="Park H."/>
            <person name="Plett J.M."/>
            <person name="Magnuson J."/>
            <person name="Spatafora J.W."/>
            <person name="Nagy L.G."/>
            <person name="Henrissat B."/>
            <person name="Grigoriev I.V."/>
            <person name="Yang Z.L."/>
            <person name="Xu J."/>
            <person name="Martin F.M."/>
        </authorList>
    </citation>
    <scope>NUCLEOTIDE SEQUENCE</scope>
    <source>
        <strain evidence="1">ATCC 28755</strain>
    </source>
</reference>